<feature type="binding site" evidence="4">
    <location>
        <begin position="124"/>
        <end position="127"/>
    </location>
    <ligand>
        <name>pyridoxal 5'-phosphate</name>
        <dbReference type="ChEBI" id="CHEBI:597326"/>
    </ligand>
</feature>
<dbReference type="HAMAP" id="MF_01970">
    <property type="entry name" value="Kynureninase"/>
    <property type="match status" value="1"/>
</dbReference>
<dbReference type="PANTHER" id="PTHR14084:SF0">
    <property type="entry name" value="KYNURENINASE"/>
    <property type="match status" value="1"/>
</dbReference>
<dbReference type="GO" id="GO:0009435">
    <property type="term" value="P:NAD+ biosynthetic process"/>
    <property type="evidence" value="ECO:0007669"/>
    <property type="project" value="UniProtKB-UniPathway"/>
</dbReference>
<feature type="binding site" evidence="4">
    <location>
        <position position="96"/>
    </location>
    <ligand>
        <name>pyridoxal 5'-phosphate</name>
        <dbReference type="ChEBI" id="CHEBI:597326"/>
    </ligand>
</feature>
<protein>
    <recommendedName>
        <fullName evidence="4 5">Kynureninase</fullName>
        <ecNumber evidence="4 5">3.7.1.3</ecNumber>
    </recommendedName>
    <alternativeName>
        <fullName evidence="4">L-kynurenine hydrolase</fullName>
    </alternativeName>
</protein>
<comment type="pathway">
    <text evidence="4 5">Cofactor biosynthesis; NAD(+) biosynthesis; quinolinate from L-kynurenine: step 2/3.</text>
</comment>
<keyword evidence="1 4" id="KW-0662">Pyridine nucleotide biosynthesis</keyword>
<evidence type="ECO:0000313" key="7">
    <source>
        <dbReference type="Proteomes" id="UP000238312"/>
    </source>
</evidence>
<name>A0A2T0MRV8_9ACTN</name>
<dbReference type="EC" id="3.7.1.3" evidence="4 5"/>
<keyword evidence="2 4" id="KW-0378">Hydrolase</keyword>
<comment type="cofactor">
    <cofactor evidence="4 5">
        <name>pyridoxal 5'-phosphate</name>
        <dbReference type="ChEBI" id="CHEBI:597326"/>
    </cofactor>
</comment>
<dbReference type="AlphaFoldDB" id="A0A2T0MRV8"/>
<evidence type="ECO:0000256" key="2">
    <source>
        <dbReference type="ARBA" id="ARBA00022801"/>
    </source>
</evidence>
<comment type="function">
    <text evidence="4 5">Catalyzes the cleavage of L-kynurenine (L-Kyn) and L-3-hydroxykynurenine (L-3OHKyn) into anthranilic acid (AA) and 3-hydroxyanthranilic acid (3-OHAA), respectively.</text>
</comment>
<dbReference type="GO" id="GO:0097053">
    <property type="term" value="P:L-kynurenine catabolic process"/>
    <property type="evidence" value="ECO:0007669"/>
    <property type="project" value="UniProtKB-UniRule"/>
</dbReference>
<evidence type="ECO:0000313" key="6">
    <source>
        <dbReference type="EMBL" id="PRX61188.1"/>
    </source>
</evidence>
<dbReference type="UniPathway" id="UPA00253">
    <property type="reaction ID" value="UER00329"/>
</dbReference>
<keyword evidence="3 4" id="KW-0663">Pyridoxal phosphate</keyword>
<dbReference type="InterPro" id="IPR010111">
    <property type="entry name" value="Kynureninase"/>
</dbReference>
<dbReference type="Gene3D" id="3.90.1150.10">
    <property type="entry name" value="Aspartate Aminotransferase, domain 1"/>
    <property type="match status" value="1"/>
</dbReference>
<dbReference type="Proteomes" id="UP000238312">
    <property type="component" value="Unassembled WGS sequence"/>
</dbReference>
<comment type="caution">
    <text evidence="6">The sequence shown here is derived from an EMBL/GenBank/DDBJ whole genome shotgun (WGS) entry which is preliminary data.</text>
</comment>
<comment type="catalytic activity">
    <reaction evidence="4 5">
        <text>L-kynurenine + H2O = anthranilate + L-alanine + H(+)</text>
        <dbReference type="Rhea" id="RHEA:16813"/>
        <dbReference type="ChEBI" id="CHEBI:15377"/>
        <dbReference type="ChEBI" id="CHEBI:15378"/>
        <dbReference type="ChEBI" id="CHEBI:16567"/>
        <dbReference type="ChEBI" id="CHEBI:57959"/>
        <dbReference type="ChEBI" id="CHEBI:57972"/>
        <dbReference type="EC" id="3.7.1.3"/>
    </reaction>
</comment>
<feature type="binding site" evidence="4">
    <location>
        <position position="193"/>
    </location>
    <ligand>
        <name>pyridoxal 5'-phosphate</name>
        <dbReference type="ChEBI" id="CHEBI:597326"/>
    </ligand>
</feature>
<dbReference type="InterPro" id="IPR015421">
    <property type="entry name" value="PyrdxlP-dep_Trfase_major"/>
</dbReference>
<dbReference type="GO" id="GO:0019805">
    <property type="term" value="P:quinolinate biosynthetic process"/>
    <property type="evidence" value="ECO:0007669"/>
    <property type="project" value="UniProtKB-UniRule"/>
</dbReference>
<dbReference type="PIRSF" id="PIRSF038800">
    <property type="entry name" value="KYNU"/>
    <property type="match status" value="1"/>
</dbReference>
<feature type="binding site" evidence="4">
    <location>
        <position position="97"/>
    </location>
    <ligand>
        <name>pyridoxal 5'-phosphate</name>
        <dbReference type="ChEBI" id="CHEBI:597326"/>
    </ligand>
</feature>
<dbReference type="GO" id="GO:0005737">
    <property type="term" value="C:cytoplasm"/>
    <property type="evidence" value="ECO:0007669"/>
    <property type="project" value="InterPro"/>
</dbReference>
<reference evidence="6 7" key="1">
    <citation type="submission" date="2018-03" db="EMBL/GenBank/DDBJ databases">
        <title>Genomic Encyclopedia of Type Strains, Phase III (KMG-III): the genomes of soil and plant-associated and newly described type strains.</title>
        <authorList>
            <person name="Whitman W."/>
        </authorList>
    </citation>
    <scope>NUCLEOTIDE SEQUENCE [LARGE SCALE GENOMIC DNA]</scope>
    <source>
        <strain evidence="6 7">CGMCC 4.7104</strain>
    </source>
</reference>
<proteinExistence type="inferred from homology"/>
<dbReference type="PANTHER" id="PTHR14084">
    <property type="entry name" value="KYNURENINASE"/>
    <property type="match status" value="1"/>
</dbReference>
<dbReference type="EMBL" id="PVNG01000015">
    <property type="protein sequence ID" value="PRX61188.1"/>
    <property type="molecule type" value="Genomic_DNA"/>
</dbReference>
<dbReference type="InterPro" id="IPR015422">
    <property type="entry name" value="PyrdxlP-dep_Trfase_small"/>
</dbReference>
<gene>
    <name evidence="4" type="primary">kynU</name>
    <name evidence="6" type="ORF">B0I32_11542</name>
</gene>
<evidence type="ECO:0000256" key="5">
    <source>
        <dbReference type="PIRNR" id="PIRNR038800"/>
    </source>
</evidence>
<comment type="similarity">
    <text evidence="4 5">Belongs to the kynureninase family.</text>
</comment>
<evidence type="ECO:0000256" key="4">
    <source>
        <dbReference type="HAMAP-Rule" id="MF_01970"/>
    </source>
</evidence>
<dbReference type="UniPathway" id="UPA00334">
    <property type="reaction ID" value="UER00455"/>
</dbReference>
<keyword evidence="7" id="KW-1185">Reference proteome</keyword>
<feature type="binding site" evidence="4">
    <location>
        <position position="266"/>
    </location>
    <ligand>
        <name>pyridoxal 5'-phosphate</name>
        <dbReference type="ChEBI" id="CHEBI:597326"/>
    </ligand>
</feature>
<dbReference type="SUPFAM" id="SSF53383">
    <property type="entry name" value="PLP-dependent transferases"/>
    <property type="match status" value="1"/>
</dbReference>
<feature type="binding site" evidence="4">
    <location>
        <position position="236"/>
    </location>
    <ligand>
        <name>pyridoxal 5'-phosphate</name>
        <dbReference type="ChEBI" id="CHEBI:597326"/>
    </ligand>
</feature>
<dbReference type="GO" id="GO:0043420">
    <property type="term" value="P:anthranilate metabolic process"/>
    <property type="evidence" value="ECO:0007669"/>
    <property type="project" value="TreeGrafter"/>
</dbReference>
<organism evidence="6 7">
    <name type="scientific">Nonomuraea fuscirosea</name>
    <dbReference type="NCBI Taxonomy" id="1291556"/>
    <lineage>
        <taxon>Bacteria</taxon>
        <taxon>Bacillati</taxon>
        <taxon>Actinomycetota</taxon>
        <taxon>Actinomycetes</taxon>
        <taxon>Streptosporangiales</taxon>
        <taxon>Streptosporangiaceae</taxon>
        <taxon>Nonomuraea</taxon>
    </lineage>
</organism>
<comment type="subunit">
    <text evidence="4 5">Homodimer.</text>
</comment>
<feature type="binding site" evidence="4">
    <location>
        <position position="292"/>
    </location>
    <ligand>
        <name>pyridoxal 5'-phosphate</name>
        <dbReference type="ChEBI" id="CHEBI:597326"/>
    </ligand>
</feature>
<dbReference type="GO" id="GO:0030429">
    <property type="term" value="F:kynureninase activity"/>
    <property type="evidence" value="ECO:0007669"/>
    <property type="project" value="UniProtKB-UniRule"/>
</dbReference>
<dbReference type="Pfam" id="PF22580">
    <property type="entry name" value="KYNU_C"/>
    <property type="match status" value="1"/>
</dbReference>
<dbReference type="Gene3D" id="3.40.640.10">
    <property type="entry name" value="Type I PLP-dependent aspartate aminotransferase-like (Major domain)"/>
    <property type="match status" value="2"/>
</dbReference>
<sequence length="421" mass="45746">MDRDQCLALDASDPLRALKDEFVLPDGVIYLVGNSLGALPRRTPERMRQAVEDEWGAQLVGGWNHAGWYDQPLTTGDRLAPLIGAGPGQVVVGNTTSIAIFQAVAAALRLRPDRRVIVSEVRNFPTDHYIVQGLTRLLGGGQDRYEVRDLAERRFEDAAVVLLSEVDYRTGARRDMRSITAEAHAAGALIVWDLCHSVGAMEVNVSGDGFAGAAAAEADRGGADFAGADFAVGCTYKYLNAGPGAPAFLYVDPRHQATAENVLSGWHGHAEPFAFEEDFRPAEGIRRFAVSTPHVLSFAALEATLDIWERVDLAQVRAKSMALTSLFIDLVGDALELVSPADPTERGSQVSLRHPDGYPVMRALIDRGVHGDFRAPDILRFGFAPLYIGYADVHDAATTLLEVLDKELWRDPAYATRLAVT</sequence>
<accession>A0A2T0MRV8</accession>
<comment type="caution">
    <text evidence="4">Lacks conserved residue(s) required for the propagation of feature annotation.</text>
</comment>
<comment type="catalytic activity">
    <reaction evidence="5">
        <text>3-hydroxy-L-kynurenine + H2O = 3-hydroxyanthranilate + L-alanine + H(+)</text>
        <dbReference type="Rhea" id="RHEA:25143"/>
        <dbReference type="ChEBI" id="CHEBI:15377"/>
        <dbReference type="ChEBI" id="CHEBI:15378"/>
        <dbReference type="ChEBI" id="CHEBI:36559"/>
        <dbReference type="ChEBI" id="CHEBI:57972"/>
        <dbReference type="ChEBI" id="CHEBI:58125"/>
        <dbReference type="EC" id="3.7.1.3"/>
    </reaction>
</comment>
<feature type="modified residue" description="N6-(pyridoxal phosphate)lysine" evidence="4">
    <location>
        <position position="237"/>
    </location>
</feature>
<dbReference type="GO" id="GO:0030170">
    <property type="term" value="F:pyridoxal phosphate binding"/>
    <property type="evidence" value="ECO:0007669"/>
    <property type="project" value="UniProtKB-UniRule"/>
</dbReference>
<dbReference type="InterPro" id="IPR015424">
    <property type="entry name" value="PyrdxlP-dep_Trfase"/>
</dbReference>
<feature type="binding site" evidence="4">
    <location>
        <position position="196"/>
    </location>
    <ligand>
        <name>pyridoxal 5'-phosphate</name>
        <dbReference type="ChEBI" id="CHEBI:597326"/>
    </ligand>
</feature>
<comment type="pathway">
    <text evidence="4 5">Amino-acid degradation; L-kynurenine degradation; L-alanine and anthranilate from L-kynurenine: step 1/1.</text>
</comment>
<dbReference type="GO" id="GO:0019441">
    <property type="term" value="P:L-tryptophan catabolic process to kynurenine"/>
    <property type="evidence" value="ECO:0007669"/>
    <property type="project" value="TreeGrafter"/>
</dbReference>
<evidence type="ECO:0000256" key="3">
    <source>
        <dbReference type="ARBA" id="ARBA00022898"/>
    </source>
</evidence>
<evidence type="ECO:0000256" key="1">
    <source>
        <dbReference type="ARBA" id="ARBA00022642"/>
    </source>
</evidence>